<dbReference type="Pfam" id="PF17802">
    <property type="entry name" value="SpaA"/>
    <property type="match status" value="3"/>
</dbReference>
<dbReference type="SUPFAM" id="SSF49478">
    <property type="entry name" value="Cna protein B-type domain"/>
    <property type="match status" value="2"/>
</dbReference>
<dbReference type="EMBL" id="FOWD01000036">
    <property type="protein sequence ID" value="SFO52877.1"/>
    <property type="molecule type" value="Genomic_DNA"/>
</dbReference>
<evidence type="ECO:0000259" key="9">
    <source>
        <dbReference type="Pfam" id="PF00746"/>
    </source>
</evidence>
<keyword evidence="13" id="KW-1185">Reference proteome</keyword>
<feature type="domain" description="SpaA-like prealbumin fold" evidence="11">
    <location>
        <begin position="1056"/>
        <end position="1136"/>
    </location>
</feature>
<dbReference type="InterPro" id="IPR008456">
    <property type="entry name" value="Collagen-bd_dom"/>
</dbReference>
<dbReference type="Pfam" id="PF00746">
    <property type="entry name" value="Gram_pos_anchor"/>
    <property type="match status" value="1"/>
</dbReference>
<dbReference type="InterPro" id="IPR013783">
    <property type="entry name" value="Ig-like_fold"/>
</dbReference>
<evidence type="ECO:0000256" key="8">
    <source>
        <dbReference type="SAM" id="Phobius"/>
    </source>
</evidence>
<evidence type="ECO:0000256" key="5">
    <source>
        <dbReference type="ARBA" id="ARBA00022729"/>
    </source>
</evidence>
<feature type="domain" description="SpaA-like prealbumin fold" evidence="11">
    <location>
        <begin position="962"/>
        <end position="1051"/>
    </location>
</feature>
<evidence type="ECO:0000256" key="2">
    <source>
        <dbReference type="ARBA" id="ARBA00007257"/>
    </source>
</evidence>
<dbReference type="InterPro" id="IPR008966">
    <property type="entry name" value="Adhesion_dom_sf"/>
</dbReference>
<protein>
    <submittedName>
        <fullName evidence="12">LPXTG-motif cell wall anchor domain-containing protein</fullName>
    </submittedName>
</protein>
<keyword evidence="8" id="KW-0472">Membrane</keyword>
<evidence type="ECO:0000256" key="4">
    <source>
        <dbReference type="ARBA" id="ARBA00022525"/>
    </source>
</evidence>
<comment type="similarity">
    <text evidence="2">Belongs to the serine-aspartate repeat-containing protein (SDr) family.</text>
</comment>
<evidence type="ECO:0000256" key="6">
    <source>
        <dbReference type="ARBA" id="ARBA00023088"/>
    </source>
</evidence>
<accession>A0A1I5HX48</accession>
<keyword evidence="8" id="KW-1133">Transmembrane helix</keyword>
<dbReference type="RefSeq" id="WP_170848051.1">
    <property type="nucleotide sequence ID" value="NZ_BAABFM010000061.1"/>
</dbReference>
<reference evidence="12 13" key="1">
    <citation type="submission" date="2016-10" db="EMBL/GenBank/DDBJ databases">
        <authorList>
            <person name="de Groot N.N."/>
        </authorList>
    </citation>
    <scope>NUCLEOTIDE SEQUENCE [LARGE SCALE GENOMIC DNA]</scope>
    <source>
        <strain evidence="12 13">DSM 1283</strain>
    </source>
</reference>
<dbReference type="InterPro" id="IPR047589">
    <property type="entry name" value="DUF11_rpt"/>
</dbReference>
<dbReference type="SUPFAM" id="SSF49401">
    <property type="entry name" value="Bacterial adhesins"/>
    <property type="match status" value="6"/>
</dbReference>
<evidence type="ECO:0000313" key="13">
    <source>
        <dbReference type="Proteomes" id="UP000198806"/>
    </source>
</evidence>
<feature type="domain" description="SpaA-like prealbumin fold" evidence="11">
    <location>
        <begin position="1153"/>
        <end position="1240"/>
    </location>
</feature>
<feature type="domain" description="Collagen binding" evidence="10">
    <location>
        <begin position="676"/>
        <end position="800"/>
    </location>
</feature>
<dbReference type="Gene3D" id="2.60.40.1280">
    <property type="match status" value="1"/>
</dbReference>
<keyword evidence="8" id="KW-0812">Transmembrane</keyword>
<dbReference type="InterPro" id="IPR011252">
    <property type="entry name" value="Fibrogen-bd_dom1"/>
</dbReference>
<gene>
    <name evidence="12" type="ORF">SAMN04489757_13624</name>
</gene>
<feature type="domain" description="Collagen binding" evidence="10">
    <location>
        <begin position="532"/>
        <end position="658"/>
    </location>
</feature>
<dbReference type="Gene3D" id="2.60.40.10">
    <property type="entry name" value="Immunoglobulins"/>
    <property type="match status" value="3"/>
</dbReference>
<feature type="compositionally biased region" description="Basic and acidic residues" evidence="7">
    <location>
        <begin position="1255"/>
        <end position="1300"/>
    </location>
</feature>
<dbReference type="NCBIfam" id="TIGR01451">
    <property type="entry name" value="B_ant_repeat"/>
    <property type="match status" value="1"/>
</dbReference>
<keyword evidence="3" id="KW-0134">Cell wall</keyword>
<evidence type="ECO:0000256" key="7">
    <source>
        <dbReference type="SAM" id="MobiDB-lite"/>
    </source>
</evidence>
<keyword evidence="5" id="KW-0732">Signal</keyword>
<evidence type="ECO:0000259" key="10">
    <source>
        <dbReference type="Pfam" id="PF05737"/>
    </source>
</evidence>
<evidence type="ECO:0000259" key="11">
    <source>
        <dbReference type="Pfam" id="PF17802"/>
    </source>
</evidence>
<feature type="transmembrane region" description="Helical" evidence="8">
    <location>
        <begin position="1352"/>
        <end position="1368"/>
    </location>
</feature>
<dbReference type="Proteomes" id="UP000198806">
    <property type="component" value="Unassembled WGS sequence"/>
</dbReference>
<feature type="transmembrane region" description="Helical" evidence="8">
    <location>
        <begin position="43"/>
        <end position="61"/>
    </location>
</feature>
<dbReference type="NCBIfam" id="TIGR01167">
    <property type="entry name" value="LPXTG_anchor"/>
    <property type="match status" value="1"/>
</dbReference>
<dbReference type="InterPro" id="IPR041033">
    <property type="entry name" value="SpaA_PFL_dom_1"/>
</dbReference>
<dbReference type="Gene3D" id="2.60.40.740">
    <property type="match status" value="5"/>
</dbReference>
<evidence type="ECO:0000313" key="12">
    <source>
        <dbReference type="EMBL" id="SFO52877.1"/>
    </source>
</evidence>
<name>A0A1I5HX48_9FIRM</name>
<dbReference type="Pfam" id="PF05737">
    <property type="entry name" value="Collagen_bind"/>
    <property type="match status" value="4"/>
</dbReference>
<comment type="subcellular location">
    <subcellularLocation>
        <location evidence="1">Secreted</location>
        <location evidence="1">Cell wall</location>
    </subcellularLocation>
</comment>
<keyword evidence="6" id="KW-0572">Peptidoglycan-anchor</keyword>
<feature type="domain" description="Collagen binding" evidence="10">
    <location>
        <begin position="812"/>
        <end position="939"/>
    </location>
</feature>
<sequence length="1376" mass="153133">MAVNLLDDHKVHYVPELYYIELNRWRGERMLKQIKNRQFKSKLTFILIIAILIQTIFPFFGNNTYAAEKGEEGNNTYAAENGEEAQNETISEVSAVSGSAIATTGAAITGYINKIEIKDENEKDLVGEVKANSKILLKYYYAIPDEEIVDTTKVYTLTIPSEINILKDETILLKDGKIDTDGDGIPDADRVVATVRVYKDNTITYQFEDEINNVDKLFDRYGFFYIYSEFDEVTIGTGGPKEIVFDLGGGATTNIYVNFEKVDETADIKLVKSGSYDTNNNEITWKIVITPESTPYRKPISNVVIKDIIQDGQTYIEGSASLSPKVEEGILSWDETNKELSYHFVRDINTTDNEVYTLTFKTKVDTDLFDKEGKQVFFKNQAASTFEGEKTSLSNEATVNTTVDFVNKNGIYESGTKRIKWTVTINKNNVLIPDAVIIDTIPVGLTLETNSVKINGEAKTLGTDFTYVNNQLRYEFKEAIQKAQILEYYTTVTDETIYDSNAGKTFTNNVEFTGTGVPGDAKEGKGVYVGSNVISKQGNGYNRTNHTITWKITVNSNKISIKNGVVTDNIPVGLKYVDGSFKITLNNTEVKDGIFEYKEADSTDTKKTGTFTYTFADTINETYVIEFKTKVTDNKVYAVNGSKDFKNTANLKGENANTGKTINSSADATQQVSSRVIEKTGTDYDYLKREITWKIVVNQNKMSMKNAYVTDIIGEKQEFVPESVTIEGKKAQKGSQPDEKNSYYYDEATKTLRYNFPEEITTEQTITFKTKIVDLTIFDINSDKTLQNTAKLFGDDIPSNVESTGTRTIKNTVVSKKGIYSTGNSYIDWEVDINQNKVPIKDAVLEDTLQTGLELDSSSVKLLRLNTKATDGSLSESEDVTAQLLSVKYDISTGKVTFAFKGEIDSAYRLKFRTDIDEAYKNGTFSNSIAFKGSGISQNGTSNSIGVSFQNVGGGAGGTGRGSITITKVDENNTATKLKGAAFELLDMYQNVLKTSEETGEDGKVMFDKLKLNTIYYIREAASPTGYNLSTELYEFKLTDENKNITYEFKNSIITGNIIFHKLNEDNLPLPGAEFTLYHENDVNLENPLSTAISDEQGKVEFKNVPYGSYKIIETKAPEGYLISGEVLTATILENLVIVTTVPASISNTKIKGQLKIMKVDKTTLKPLANAKISVYNESDVLIAEKETDENGIAVFENISYGKYYFIESKAPSGYVRNTEKHPFTISQNGEVIQVTFENVKSEPNNPGGPEDNEEPNKPEENKPEENKPEENKPPKENKPKENKPKENKPKEEKQKEPKGGKKPGSKKTEEEFEIDPNGIPLGGKEGENGSNGSGNKDGTEKLPKTGENSRIGFYIIGAGMIFTGFALKGRRKHRE</sequence>
<evidence type="ECO:0000256" key="3">
    <source>
        <dbReference type="ARBA" id="ARBA00022512"/>
    </source>
</evidence>
<dbReference type="PANTHER" id="PTHR36108:SF13">
    <property type="entry name" value="COLOSSIN-B-RELATED"/>
    <property type="match status" value="1"/>
</dbReference>
<dbReference type="InterPro" id="IPR019931">
    <property type="entry name" value="LPXTG_anchor"/>
</dbReference>
<dbReference type="PANTHER" id="PTHR36108">
    <property type="entry name" value="COLOSSIN-B-RELATED"/>
    <property type="match status" value="1"/>
</dbReference>
<evidence type="ECO:0000256" key="1">
    <source>
        <dbReference type="ARBA" id="ARBA00004191"/>
    </source>
</evidence>
<dbReference type="GO" id="GO:0005518">
    <property type="term" value="F:collagen binding"/>
    <property type="evidence" value="ECO:0007669"/>
    <property type="project" value="InterPro"/>
</dbReference>
<feature type="domain" description="Collagen binding" evidence="10">
    <location>
        <begin position="405"/>
        <end position="515"/>
    </location>
</feature>
<proteinExistence type="inferred from homology"/>
<dbReference type="STRING" id="1527.SAMN04489757_13624"/>
<keyword evidence="4" id="KW-0964">Secreted</keyword>
<feature type="domain" description="Gram-positive cocci surface proteins LPxTG" evidence="9">
    <location>
        <begin position="1337"/>
        <end position="1374"/>
    </location>
</feature>
<feature type="region of interest" description="Disordered" evidence="7">
    <location>
        <begin position="1240"/>
        <end position="1348"/>
    </location>
</feature>
<organism evidence="12 13">
    <name type="scientific">Anaerocolumna aminovalerica</name>
    <dbReference type="NCBI Taxonomy" id="1527"/>
    <lineage>
        <taxon>Bacteria</taxon>
        <taxon>Bacillati</taxon>
        <taxon>Bacillota</taxon>
        <taxon>Clostridia</taxon>
        <taxon>Lachnospirales</taxon>
        <taxon>Lachnospiraceae</taxon>
        <taxon>Anaerocolumna</taxon>
    </lineage>
</organism>
<dbReference type="GO" id="GO:0007155">
    <property type="term" value="P:cell adhesion"/>
    <property type="evidence" value="ECO:0007669"/>
    <property type="project" value="InterPro"/>
</dbReference>